<keyword evidence="3" id="KW-0812">Transmembrane</keyword>
<evidence type="ECO:0000259" key="7">
    <source>
        <dbReference type="Pfam" id="PF02687"/>
    </source>
</evidence>
<evidence type="ECO:0000256" key="5">
    <source>
        <dbReference type="ARBA" id="ARBA00023136"/>
    </source>
</evidence>
<keyword evidence="10" id="KW-1185">Reference proteome</keyword>
<dbReference type="GO" id="GO:0005886">
    <property type="term" value="C:plasma membrane"/>
    <property type="evidence" value="ECO:0007669"/>
    <property type="project" value="UniProtKB-SubCell"/>
</dbReference>
<evidence type="ECO:0000313" key="9">
    <source>
        <dbReference type="EMBL" id="URZ10092.1"/>
    </source>
</evidence>
<gene>
    <name evidence="9" type="ORF">CROST_008000</name>
</gene>
<evidence type="ECO:0000313" key="10">
    <source>
        <dbReference type="Proteomes" id="UP000190951"/>
    </source>
</evidence>
<proteinExistence type="inferred from homology"/>
<feature type="domain" description="ABC3 transporter permease C-terminal" evidence="7">
    <location>
        <begin position="261"/>
        <end position="382"/>
    </location>
</feature>
<organism evidence="9 10">
    <name type="scientific">Clostridium felsineum</name>
    <dbReference type="NCBI Taxonomy" id="36839"/>
    <lineage>
        <taxon>Bacteria</taxon>
        <taxon>Bacillati</taxon>
        <taxon>Bacillota</taxon>
        <taxon>Clostridia</taxon>
        <taxon>Eubacteriales</taxon>
        <taxon>Clostridiaceae</taxon>
        <taxon>Clostridium</taxon>
    </lineage>
</organism>
<keyword evidence="5" id="KW-0472">Membrane</keyword>
<sequence>MNISKLLALRYIKRQKRRTIVTILGVILSVALFTSIGVMLYSIQNYQSSYQSSLNGSYDVIYEGVNSDSVEYLKNNYSVDKVGTALDLGNGFISKEEADKYALGDSSVRAYTAVYFDNETVKMTSVKLKEGIFPKQENQVLVPKILMNKGYRVNSKIKLCIAGSGMKKSQEKEFVISGFLDNDENIIYLSKDFSEEFLAGNKNYRVFVSLKNEADYKKSFRIIQKQIKCNNVSYNYTGMANKGKYMENYSDYSNLFVICLLGVVILIASALVIYSAFNISIFERIKEFGVLRAVGASRYQIKSIIFIESCIMIIVGIPIGILCGIAAIKILVFIVNLSKFNMFRDINIHISLSVIISGAVFGVLCIIFSSIVPVIKSGRINPIEAIKGFKKIKLLKHKRKHFKFIKGIKFETILIFRNIKRNKGRFRLVVLSIAVSITIFISFYSFVMLIFRNIGKVGYKRDMHISTTDITFKKEDIYDMKNIKGVKEIYPLEESSILIFCPLNRLSENFKKTSRTIHYKQGYFWDTYNIYFSGYDSNELDEIKDYVIKGKIDIDKLNKGEEVLVFEKVNSRTTGEVNETNLQIGDEIYIDNNNIYKKPEDYPKIDFQKLKKVKVGAVISKSIFQAYGGSSMLFISSLEGYKNIVGHNNFSDFEVELFKNADKKKVKQKIKSKLGVNYKYTLQDSEEIQKEYEESKIEVFILIYGFIGVISLIGILNIVNTVNTNLILRLKEFACLIAVGMSISDLKKMLLKEGILYGIYGTIYGMIFSSGLYYIIYKSILKTETVIWYMYAKEVIVSVISVIIIIFVSMIFPLKRIEKMNIIENMRGEE</sequence>
<accession>A0A1S8L8M8</accession>
<dbReference type="RefSeq" id="WP_077834603.1">
    <property type="nucleotide sequence ID" value="NZ_CP096983.1"/>
</dbReference>
<dbReference type="PANTHER" id="PTHR30572:SF4">
    <property type="entry name" value="ABC TRANSPORTER PERMEASE YTRF"/>
    <property type="match status" value="1"/>
</dbReference>
<evidence type="ECO:0000256" key="4">
    <source>
        <dbReference type="ARBA" id="ARBA00022989"/>
    </source>
</evidence>
<evidence type="ECO:0000259" key="8">
    <source>
        <dbReference type="Pfam" id="PF12704"/>
    </source>
</evidence>
<protein>
    <submittedName>
        <fullName evidence="9">Uncharacterized protein</fullName>
    </submittedName>
</protein>
<dbReference type="Pfam" id="PF12704">
    <property type="entry name" value="MacB_PCD"/>
    <property type="match status" value="1"/>
</dbReference>
<reference evidence="9 10" key="1">
    <citation type="submission" date="2022-04" db="EMBL/GenBank/DDBJ databases">
        <title>Genome sequence of C. roseum typestrain.</title>
        <authorList>
            <person name="Poehlein A."/>
            <person name="Schoch T."/>
            <person name="Duerre P."/>
            <person name="Daniel R."/>
        </authorList>
    </citation>
    <scope>NUCLEOTIDE SEQUENCE [LARGE SCALE GENOMIC DNA]</scope>
    <source>
        <strain evidence="9 10">DSM 7320</strain>
    </source>
</reference>
<evidence type="ECO:0000256" key="2">
    <source>
        <dbReference type="ARBA" id="ARBA00022475"/>
    </source>
</evidence>
<keyword evidence="2" id="KW-1003">Cell membrane</keyword>
<dbReference type="Pfam" id="PF02687">
    <property type="entry name" value="FtsX"/>
    <property type="match status" value="2"/>
</dbReference>
<dbReference type="InterPro" id="IPR003838">
    <property type="entry name" value="ABC3_permease_C"/>
</dbReference>
<dbReference type="Proteomes" id="UP000190951">
    <property type="component" value="Chromosome"/>
</dbReference>
<dbReference type="InterPro" id="IPR025857">
    <property type="entry name" value="MacB_PCD"/>
</dbReference>
<feature type="domain" description="MacB-like periplasmic core" evidence="8">
    <location>
        <begin position="19"/>
        <end position="217"/>
    </location>
</feature>
<evidence type="ECO:0000256" key="3">
    <source>
        <dbReference type="ARBA" id="ARBA00022692"/>
    </source>
</evidence>
<comment type="similarity">
    <text evidence="6">Belongs to the ABC-4 integral membrane protein family.</text>
</comment>
<dbReference type="InterPro" id="IPR050250">
    <property type="entry name" value="Macrolide_Exporter_MacB"/>
</dbReference>
<name>A0A1S8L8M8_9CLOT</name>
<dbReference type="KEGG" id="crw:CROST_008000"/>
<dbReference type="GO" id="GO:0022857">
    <property type="term" value="F:transmembrane transporter activity"/>
    <property type="evidence" value="ECO:0007669"/>
    <property type="project" value="TreeGrafter"/>
</dbReference>
<dbReference type="AlphaFoldDB" id="A0A1S8L8M8"/>
<feature type="domain" description="ABC3 transporter permease C-terminal" evidence="7">
    <location>
        <begin position="706"/>
        <end position="822"/>
    </location>
</feature>
<evidence type="ECO:0000256" key="6">
    <source>
        <dbReference type="ARBA" id="ARBA00038076"/>
    </source>
</evidence>
<dbReference type="PANTHER" id="PTHR30572">
    <property type="entry name" value="MEMBRANE COMPONENT OF TRANSPORTER-RELATED"/>
    <property type="match status" value="1"/>
</dbReference>
<evidence type="ECO:0000256" key="1">
    <source>
        <dbReference type="ARBA" id="ARBA00004651"/>
    </source>
</evidence>
<keyword evidence="4" id="KW-1133">Transmembrane helix</keyword>
<comment type="subcellular location">
    <subcellularLocation>
        <location evidence="1">Cell membrane</location>
        <topology evidence="1">Multi-pass membrane protein</topology>
    </subcellularLocation>
</comment>
<dbReference type="EMBL" id="CP096983">
    <property type="protein sequence ID" value="URZ10092.1"/>
    <property type="molecule type" value="Genomic_DNA"/>
</dbReference>
<dbReference type="STRING" id="84029.CROST_16850"/>